<dbReference type="SUPFAM" id="SSF51735">
    <property type="entry name" value="NAD(P)-binding Rossmann-fold domains"/>
    <property type="match status" value="1"/>
</dbReference>
<dbReference type="InterPro" id="IPR002347">
    <property type="entry name" value="SDR_fam"/>
</dbReference>
<comment type="caution">
    <text evidence="4">The sequence shown here is derived from an EMBL/GenBank/DDBJ whole genome shotgun (WGS) entry which is preliminary data.</text>
</comment>
<dbReference type="PANTHER" id="PTHR44196">
    <property type="entry name" value="DEHYDROGENASE/REDUCTASE SDR FAMILY MEMBER 7B"/>
    <property type="match status" value="1"/>
</dbReference>
<dbReference type="EMBL" id="JACHJQ010000001">
    <property type="protein sequence ID" value="MBB4904603.1"/>
    <property type="molecule type" value="Genomic_DNA"/>
</dbReference>
<proteinExistence type="inferred from homology"/>
<comment type="similarity">
    <text evidence="1">Belongs to the short-chain dehydrogenases/reductases (SDR) family.</text>
</comment>
<gene>
    <name evidence="4" type="ORF">FHR82_000813</name>
</gene>
<dbReference type="PANTHER" id="PTHR44196:SF1">
    <property type="entry name" value="DEHYDROGENASE_REDUCTASE SDR FAMILY MEMBER 7B"/>
    <property type="match status" value="1"/>
</dbReference>
<dbReference type="CDD" id="cd05233">
    <property type="entry name" value="SDR_c"/>
    <property type="match status" value="1"/>
</dbReference>
<organism evidence="4 5">
    <name type="scientific">Actinophytocola algeriensis</name>
    <dbReference type="NCBI Taxonomy" id="1768010"/>
    <lineage>
        <taxon>Bacteria</taxon>
        <taxon>Bacillati</taxon>
        <taxon>Actinomycetota</taxon>
        <taxon>Actinomycetes</taxon>
        <taxon>Pseudonocardiales</taxon>
        <taxon>Pseudonocardiaceae</taxon>
    </lineage>
</organism>
<dbReference type="SMART" id="SM00822">
    <property type="entry name" value="PKS_KR"/>
    <property type="match status" value="1"/>
</dbReference>
<evidence type="ECO:0000259" key="3">
    <source>
        <dbReference type="SMART" id="SM00822"/>
    </source>
</evidence>
<keyword evidence="5" id="KW-1185">Reference proteome</keyword>
<sequence length="251" mass="25548">MEIRGAALVTGATGGLGRAVARRLRGEGCSLTVTGLRGELVEAVAAEVDGRGVVADLADRDELVRVVDFAGDVDLLVLAAGVDGGGLLTDHSLDEVDRVLDVNLRVPLTLARLVGERMVARGSGHIVFVSSLGGKTVGPASSLHSAAWFGVRGFALALRQDWGPLGVGVSLVNVGAVSDAAAPDGVALPAGFQAKSPDDVAAAVVRAVRHDRAEVDVADPVRRAGVVFGQLAPQAAARLSRFAGSDAVGER</sequence>
<evidence type="ECO:0000313" key="5">
    <source>
        <dbReference type="Proteomes" id="UP000520767"/>
    </source>
</evidence>
<feature type="domain" description="Ketoreductase" evidence="3">
    <location>
        <begin position="5"/>
        <end position="180"/>
    </location>
</feature>
<dbReference type="PRINTS" id="PR00081">
    <property type="entry name" value="GDHRDH"/>
</dbReference>
<dbReference type="GO" id="GO:0016020">
    <property type="term" value="C:membrane"/>
    <property type="evidence" value="ECO:0007669"/>
    <property type="project" value="TreeGrafter"/>
</dbReference>
<evidence type="ECO:0000313" key="4">
    <source>
        <dbReference type="EMBL" id="MBB4904603.1"/>
    </source>
</evidence>
<evidence type="ECO:0000256" key="2">
    <source>
        <dbReference type="ARBA" id="ARBA00023002"/>
    </source>
</evidence>
<dbReference type="AlphaFoldDB" id="A0A7W7VBY1"/>
<evidence type="ECO:0000256" key="1">
    <source>
        <dbReference type="ARBA" id="ARBA00006484"/>
    </source>
</evidence>
<dbReference type="InterPro" id="IPR036291">
    <property type="entry name" value="NAD(P)-bd_dom_sf"/>
</dbReference>
<dbReference type="Proteomes" id="UP000520767">
    <property type="component" value="Unassembled WGS sequence"/>
</dbReference>
<dbReference type="RefSeq" id="WP_184808833.1">
    <property type="nucleotide sequence ID" value="NZ_JACHJQ010000001.1"/>
</dbReference>
<reference evidence="4 5" key="1">
    <citation type="submission" date="2020-08" db="EMBL/GenBank/DDBJ databases">
        <title>Genomic Encyclopedia of Type Strains, Phase III (KMG-III): the genomes of soil and plant-associated and newly described type strains.</title>
        <authorList>
            <person name="Whitman W."/>
        </authorList>
    </citation>
    <scope>NUCLEOTIDE SEQUENCE [LARGE SCALE GENOMIC DNA]</scope>
    <source>
        <strain evidence="4 5">CECT 8960</strain>
    </source>
</reference>
<protein>
    <submittedName>
        <fullName evidence="4">Short-subunit dehydrogenase</fullName>
    </submittedName>
</protein>
<accession>A0A7W7VBY1</accession>
<dbReference type="Pfam" id="PF00106">
    <property type="entry name" value="adh_short"/>
    <property type="match status" value="1"/>
</dbReference>
<dbReference type="GO" id="GO:0016491">
    <property type="term" value="F:oxidoreductase activity"/>
    <property type="evidence" value="ECO:0007669"/>
    <property type="project" value="UniProtKB-KW"/>
</dbReference>
<name>A0A7W7VBY1_9PSEU</name>
<dbReference type="Gene3D" id="3.40.50.720">
    <property type="entry name" value="NAD(P)-binding Rossmann-like Domain"/>
    <property type="match status" value="1"/>
</dbReference>
<keyword evidence="2" id="KW-0560">Oxidoreductase</keyword>
<dbReference type="InterPro" id="IPR057326">
    <property type="entry name" value="KR_dom"/>
</dbReference>